<feature type="domain" description="Glutamine amidotransferase type-2" evidence="5">
    <location>
        <begin position="2"/>
        <end position="297"/>
    </location>
</feature>
<evidence type="ECO:0000259" key="5">
    <source>
        <dbReference type="PROSITE" id="PS51278"/>
    </source>
</evidence>
<keyword evidence="7" id="KW-1185">Reference proteome</keyword>
<dbReference type="InterPro" id="IPR029055">
    <property type="entry name" value="Ntn_hydrolases_N"/>
</dbReference>
<keyword evidence="3" id="KW-0808">Transferase</keyword>
<dbReference type="EMBL" id="JBGUAW010000004">
    <property type="protein sequence ID" value="MFA9460416.1"/>
    <property type="molecule type" value="Genomic_DNA"/>
</dbReference>
<dbReference type="SUPFAM" id="SSF56235">
    <property type="entry name" value="N-terminal nucleophile aminohydrolases (Ntn hydrolases)"/>
    <property type="match status" value="1"/>
</dbReference>
<keyword evidence="4" id="KW-0315">Glutamine amidotransferase</keyword>
<dbReference type="PANTHER" id="PTHR10937">
    <property type="entry name" value="GLUCOSAMINE--FRUCTOSE-6-PHOSPHATE AMINOTRANSFERASE, ISOMERIZING"/>
    <property type="match status" value="1"/>
</dbReference>
<evidence type="ECO:0000313" key="6">
    <source>
        <dbReference type="EMBL" id="MFA9460416.1"/>
    </source>
</evidence>
<organism evidence="6 7">
    <name type="scientific">Thiohalorhabdus methylotrophus</name>
    <dbReference type="NCBI Taxonomy" id="3242694"/>
    <lineage>
        <taxon>Bacteria</taxon>
        <taxon>Pseudomonadati</taxon>
        <taxon>Pseudomonadota</taxon>
        <taxon>Gammaproteobacteria</taxon>
        <taxon>Thiohalorhabdales</taxon>
        <taxon>Thiohalorhabdaceae</taxon>
        <taxon>Thiohalorhabdus</taxon>
    </lineage>
</organism>
<protein>
    <recommendedName>
        <fullName evidence="2">glutamine--fructose-6-phosphate transaminase (isomerizing)</fullName>
        <ecNumber evidence="2">2.6.1.16</ecNumber>
    </recommendedName>
</protein>
<evidence type="ECO:0000313" key="7">
    <source>
        <dbReference type="Proteomes" id="UP001575181"/>
    </source>
</evidence>
<dbReference type="RefSeq" id="WP_373655204.1">
    <property type="nucleotide sequence ID" value="NZ_JBGUAW010000004.1"/>
</dbReference>
<accession>A0ABV4TW85</accession>
<reference evidence="6 7" key="1">
    <citation type="submission" date="2024-08" db="EMBL/GenBank/DDBJ databases">
        <title>Whole-genome sequencing of halo(alkali)philic microorganisms from hypersaline lakes.</title>
        <authorList>
            <person name="Sorokin D.Y."/>
            <person name="Merkel A.Y."/>
            <person name="Messina E."/>
            <person name="Yakimov M."/>
        </authorList>
    </citation>
    <scope>NUCLEOTIDE SEQUENCE [LARGE SCALE GENOMIC DNA]</scope>
    <source>
        <strain evidence="6 7">Cl-TMA</strain>
    </source>
</reference>
<evidence type="ECO:0000256" key="3">
    <source>
        <dbReference type="ARBA" id="ARBA00022679"/>
    </source>
</evidence>
<name>A0ABV4TW85_9GAMM</name>
<dbReference type="PROSITE" id="PS51278">
    <property type="entry name" value="GATASE_TYPE_2"/>
    <property type="match status" value="1"/>
</dbReference>
<dbReference type="Proteomes" id="UP001575181">
    <property type="component" value="Unassembled WGS sequence"/>
</dbReference>
<evidence type="ECO:0000256" key="4">
    <source>
        <dbReference type="ARBA" id="ARBA00022962"/>
    </source>
</evidence>
<gene>
    <name evidence="6" type="ORF">ACERLL_06190</name>
</gene>
<evidence type="ECO:0000256" key="2">
    <source>
        <dbReference type="ARBA" id="ARBA00012916"/>
    </source>
</evidence>
<comment type="caution">
    <text evidence="6">The sequence shown here is derived from an EMBL/GenBank/DDBJ whole genome shotgun (WGS) entry which is preliminary data.</text>
</comment>
<sequence length="297" mass="32591">MCGIVGFLAKRPELRDQLGAYTSPMLDAMATRGPDSAGFAVFGEAQDELWRINLFALTPDYDWRPLTDALAHAEGPSGEVRSLGRHGILVTPDPPARARTWLHHHHPELVELSTGRAMDVFKDVGHPRAVAEQYGLEAMQGTHAVAHTRMATESAVTPLHAHPFVAGDDFCLVHNGSLSNPNSLRRKLERKGVGFLTDNDTEAAARLIQWRLSEGDDLHAALEYGFGEMDGFYTLLMANDHELALVRDSFACKPAVAAETDDYVAVASEFHSLARLPGIADAEIFEPAPEEIYVWQV</sequence>
<comment type="catalytic activity">
    <reaction evidence="1">
        <text>D-fructose 6-phosphate + L-glutamine = D-glucosamine 6-phosphate + L-glutamate</text>
        <dbReference type="Rhea" id="RHEA:13237"/>
        <dbReference type="ChEBI" id="CHEBI:29985"/>
        <dbReference type="ChEBI" id="CHEBI:58359"/>
        <dbReference type="ChEBI" id="CHEBI:58725"/>
        <dbReference type="ChEBI" id="CHEBI:61527"/>
        <dbReference type="EC" id="2.6.1.16"/>
    </reaction>
</comment>
<evidence type="ECO:0000256" key="1">
    <source>
        <dbReference type="ARBA" id="ARBA00001031"/>
    </source>
</evidence>
<proteinExistence type="predicted"/>
<dbReference type="EC" id="2.6.1.16" evidence="2"/>
<dbReference type="InterPro" id="IPR017932">
    <property type="entry name" value="GATase_2_dom"/>
</dbReference>
<dbReference type="Pfam" id="PF13522">
    <property type="entry name" value="GATase_6"/>
    <property type="match status" value="1"/>
</dbReference>
<dbReference type="Gene3D" id="3.60.20.10">
    <property type="entry name" value="Glutamine Phosphoribosylpyrophosphate, subunit 1, domain 1"/>
    <property type="match status" value="1"/>
</dbReference>